<dbReference type="SUPFAM" id="SSF48452">
    <property type="entry name" value="TPR-like"/>
    <property type="match status" value="1"/>
</dbReference>
<dbReference type="InterPro" id="IPR011990">
    <property type="entry name" value="TPR-like_helical_dom_sf"/>
</dbReference>
<protein>
    <submittedName>
        <fullName evidence="2">Uncharacterized protein</fullName>
    </submittedName>
</protein>
<evidence type="ECO:0000313" key="3">
    <source>
        <dbReference type="Proteomes" id="UP001165122"/>
    </source>
</evidence>
<dbReference type="AlphaFoldDB" id="A0A9W7FNP5"/>
<sequence length="237" mass="26870">MPSHSRLLWVAYFFLAFLLLDVTSFQGAHVSKSSLALAPVSITTLYGGENIDDSRLTLEASFASSPPSESFTPDGLGAVARLRRRTEVSLLMDLCSEDGNDDDAISNLWKFWHNERGSKGRDALTEVDFYMRQPGTWPNAEDILRDLIFDNPTWIEPKNKLATLLYLKGQNYDSSLLCEQILASKPWHFGCLSGAALVYEKLNHPEHSLYMRARMMPENRALRKDWCLKHCNAIINQ</sequence>
<dbReference type="EMBL" id="BRXW01000228">
    <property type="protein sequence ID" value="GMI15278.1"/>
    <property type="molecule type" value="Genomic_DNA"/>
</dbReference>
<name>A0A9W7FNP5_9STRA</name>
<feature type="chain" id="PRO_5040926799" evidence="1">
    <location>
        <begin position="25"/>
        <end position="237"/>
    </location>
</feature>
<organism evidence="2 3">
    <name type="scientific">Triparma laevis f. longispina</name>
    <dbReference type="NCBI Taxonomy" id="1714387"/>
    <lineage>
        <taxon>Eukaryota</taxon>
        <taxon>Sar</taxon>
        <taxon>Stramenopiles</taxon>
        <taxon>Ochrophyta</taxon>
        <taxon>Bolidophyceae</taxon>
        <taxon>Parmales</taxon>
        <taxon>Triparmaceae</taxon>
        <taxon>Triparma</taxon>
    </lineage>
</organism>
<keyword evidence="3" id="KW-1185">Reference proteome</keyword>
<gene>
    <name evidence="2" type="ORF">TrLO_g7843</name>
</gene>
<evidence type="ECO:0000313" key="2">
    <source>
        <dbReference type="EMBL" id="GMI15278.1"/>
    </source>
</evidence>
<dbReference type="OrthoDB" id="2335338at2759"/>
<comment type="caution">
    <text evidence="2">The sequence shown here is derived from an EMBL/GenBank/DDBJ whole genome shotgun (WGS) entry which is preliminary data.</text>
</comment>
<accession>A0A9W7FNP5</accession>
<evidence type="ECO:0000256" key="1">
    <source>
        <dbReference type="SAM" id="SignalP"/>
    </source>
</evidence>
<keyword evidence="1" id="KW-0732">Signal</keyword>
<reference evidence="3" key="1">
    <citation type="journal article" date="2023" name="Commun. Biol.">
        <title>Genome analysis of Parmales, the sister group of diatoms, reveals the evolutionary specialization of diatoms from phago-mixotrophs to photoautotrophs.</title>
        <authorList>
            <person name="Ban H."/>
            <person name="Sato S."/>
            <person name="Yoshikawa S."/>
            <person name="Yamada K."/>
            <person name="Nakamura Y."/>
            <person name="Ichinomiya M."/>
            <person name="Sato N."/>
            <person name="Blanc-Mathieu R."/>
            <person name="Endo H."/>
            <person name="Kuwata A."/>
            <person name="Ogata H."/>
        </authorList>
    </citation>
    <scope>NUCLEOTIDE SEQUENCE [LARGE SCALE GENOMIC DNA]</scope>
    <source>
        <strain evidence="3">NIES 3700</strain>
    </source>
</reference>
<feature type="signal peptide" evidence="1">
    <location>
        <begin position="1"/>
        <end position="24"/>
    </location>
</feature>
<proteinExistence type="predicted"/>
<dbReference type="Proteomes" id="UP001165122">
    <property type="component" value="Unassembled WGS sequence"/>
</dbReference>